<proteinExistence type="predicted"/>
<dbReference type="Gene3D" id="3.60.10.10">
    <property type="entry name" value="Endonuclease/exonuclease/phosphatase"/>
    <property type="match status" value="1"/>
</dbReference>
<keyword evidence="4" id="KW-1185">Reference proteome</keyword>
<dbReference type="InterPro" id="IPR036691">
    <property type="entry name" value="Endo/exonu/phosph_ase_sf"/>
</dbReference>
<dbReference type="InterPro" id="IPR022409">
    <property type="entry name" value="PKD/Chitinase_dom"/>
</dbReference>
<keyword evidence="1" id="KW-0732">Signal</keyword>
<dbReference type="NCBIfam" id="NF033681">
    <property type="entry name" value="ExeM_NucH_DNase"/>
    <property type="match status" value="1"/>
</dbReference>
<organism evidence="3 4">
    <name type="scientific">Sessilibacter corallicola</name>
    <dbReference type="NCBI Taxonomy" id="2904075"/>
    <lineage>
        <taxon>Bacteria</taxon>
        <taxon>Pseudomonadati</taxon>
        <taxon>Pseudomonadota</taxon>
        <taxon>Gammaproteobacteria</taxon>
        <taxon>Cellvibrionales</taxon>
        <taxon>Cellvibrionaceae</taxon>
        <taxon>Sessilibacter</taxon>
    </lineage>
</organism>
<reference evidence="3 4" key="1">
    <citation type="submission" date="2024-04" db="EMBL/GenBank/DDBJ databases">
        <title>Draft genome sequence of Sessilibacter corallicola NBRC 116591.</title>
        <authorList>
            <person name="Miyakawa T."/>
            <person name="Kusuya Y."/>
            <person name="Miura T."/>
        </authorList>
    </citation>
    <scope>NUCLEOTIDE SEQUENCE [LARGE SCALE GENOMIC DNA]</scope>
    <source>
        <strain evidence="3 4">KU-00831-HH</strain>
    </source>
</reference>
<dbReference type="NCBIfam" id="NF033191">
    <property type="entry name" value="JDVT-CTERM"/>
    <property type="match status" value="1"/>
</dbReference>
<comment type="caution">
    <text evidence="3">The sequence shown here is derived from an EMBL/GenBank/DDBJ whole genome shotgun (WGS) entry which is preliminary data.</text>
</comment>
<dbReference type="CDD" id="cd04486">
    <property type="entry name" value="YhcR_OBF_like"/>
    <property type="match status" value="1"/>
</dbReference>
<evidence type="ECO:0000259" key="2">
    <source>
        <dbReference type="SMART" id="SM00089"/>
    </source>
</evidence>
<feature type="chain" id="PRO_5045628834" description="PKD/Chitinase domain-containing protein" evidence="1">
    <location>
        <begin position="21"/>
        <end position="1100"/>
    </location>
</feature>
<dbReference type="CDD" id="cd10283">
    <property type="entry name" value="MnuA_DNase1-like"/>
    <property type="match status" value="1"/>
</dbReference>
<dbReference type="SMART" id="SM00089">
    <property type="entry name" value="PKD"/>
    <property type="match status" value="2"/>
</dbReference>
<gene>
    <name evidence="3" type="ORF">NBRC116591_40070</name>
</gene>
<dbReference type="InterPro" id="IPR013783">
    <property type="entry name" value="Ig-like_fold"/>
</dbReference>
<feature type="domain" description="PKD/Chitinase" evidence="2">
    <location>
        <begin position="960"/>
        <end position="1051"/>
    </location>
</feature>
<feature type="signal peptide" evidence="1">
    <location>
        <begin position="1"/>
        <end position="20"/>
    </location>
</feature>
<feature type="domain" description="PKD/Chitinase" evidence="2">
    <location>
        <begin position="865"/>
        <end position="954"/>
    </location>
</feature>
<dbReference type="Proteomes" id="UP001465153">
    <property type="component" value="Unassembled WGS sequence"/>
</dbReference>
<sequence length="1100" mass="115635">MNKKLLAGALLGALTPSVFAQDLLITAVVDGPIPGGLPKALELLALDDISDLSAYGVESATNGNPSNGVPDFTFPSDSVTAGTYIYIGTESVEFSNFFGFAPDYTNGVVNVNGDDAFILYFNGAASDVFGEVGVDGTNTFWEYLDGWAARDPSITAPNTTFTQAEWSFSGRNQLDGETTNASASNPVPIAGGAVVTPPDPMPAPEPPLALISAVQGNPSTYGANNFGETDVSPMIGELVTIEGIVVGDFQDGDADDSRNLRGFYVMEETADQDGDATSSEGIYVFDDSFGVDVNLGDVVRVSGTVDQFFGETQIDTVTAVTIIAPCVADPLSIVSPLAVDVTLLGNTAVTLNGNGAFQPDLEAFEGMLVNFPETLTINEQFQLDRFNEIRVTAGERPRQFTQDNTPDVDGFDAHLRSIGARQIVIDDGLNNQNENVSGLFGFTYNEASAPRMGDTITGLTGVLDYKFAGNAASGATWRVRSHADGLNTFTSTANTDSLNPRPATPEDVGGSVKVASMNVLNFFSTIDDGNAQTANGFSPRGADDLTRFGTDPADLEFNRQLAKLVNAVVAIDADIVGLIEIENEFDTDAEIDTAVEVLVDAVNTAIGSETYTFVNPGVQFVGGDAIAVAMIYKPAIVDLADGSNVAMLDDTIAATLDGFTGRDFSADPIFEGPATNRVPLAATFEEVASGDQFTVVVNHYKSKGQSGISDTTSLNFDQNDGAAFWNQRRLEASQAIVTWLATNPTGVDDSDVIIMGDLNAYAQEDPVQFLLGQGFVNVEGPDANSFVFAGQTGTLDYILLSDELNEKLNDVTVWNINADEADALDYNADFGKDLSYFDDSTATRYSDHDPVIVGLNLEAPNQAPVANAGNAQTVNEGDTVNLDASASTDDAAISTFAWTQVSGAMVTLTNADTANASFVAPEVDVATDLVFQVMVTDEDGATDSAMVTVTVNDVVNQAPVANAGADITIGEGVTVDLDASASTDPEGGELTFAWTQISGDSVNLVDADTATPSFGAPLVDGTEMTLVFEVTVTDAEGASSTDQVSVTVEEVIEINVNDDDDNTFGCSFGGPNAPIDPTLPLLAALALIFINRRKLANLLR</sequence>
<dbReference type="SUPFAM" id="SSF56219">
    <property type="entry name" value="DNase I-like"/>
    <property type="match status" value="1"/>
</dbReference>
<dbReference type="InterPro" id="IPR005135">
    <property type="entry name" value="Endo/exonuclease/phosphatase"/>
</dbReference>
<evidence type="ECO:0000313" key="3">
    <source>
        <dbReference type="EMBL" id="GAA6170194.1"/>
    </source>
</evidence>
<protein>
    <recommendedName>
        <fullName evidence="2">PKD/Chitinase domain-containing protein</fullName>
    </recommendedName>
</protein>
<dbReference type="Gene3D" id="2.60.40.10">
    <property type="entry name" value="Immunoglobulins"/>
    <property type="match status" value="2"/>
</dbReference>
<evidence type="ECO:0000256" key="1">
    <source>
        <dbReference type="SAM" id="SignalP"/>
    </source>
</evidence>
<dbReference type="PANTHER" id="PTHR42834">
    <property type="entry name" value="ENDONUCLEASE/EXONUCLEASE/PHOSPHATASE FAMILY PROTEIN (AFU_ORTHOLOGUE AFUA_3G09210)"/>
    <property type="match status" value="1"/>
</dbReference>
<name>A0ABQ0AEW0_9GAMM</name>
<dbReference type="PANTHER" id="PTHR42834:SF1">
    <property type="entry name" value="ENDONUCLEASE_EXONUCLEASE_PHOSPHATASE FAMILY PROTEIN (AFU_ORTHOLOGUE AFUA_3G09210)"/>
    <property type="match status" value="1"/>
</dbReference>
<dbReference type="EMBL" id="BAABWN010000020">
    <property type="protein sequence ID" value="GAA6170194.1"/>
    <property type="molecule type" value="Genomic_DNA"/>
</dbReference>
<accession>A0ABQ0AEW0</accession>
<dbReference type="Pfam" id="PF03372">
    <property type="entry name" value="Exo_endo_phos"/>
    <property type="match status" value="1"/>
</dbReference>
<dbReference type="InterPro" id="IPR047971">
    <property type="entry name" value="ExeM-like"/>
</dbReference>
<evidence type="ECO:0000313" key="4">
    <source>
        <dbReference type="Proteomes" id="UP001465153"/>
    </source>
</evidence>
<dbReference type="Pfam" id="PF22352">
    <property type="entry name" value="K319L-like_PKD"/>
    <property type="match status" value="2"/>
</dbReference>